<dbReference type="Pfam" id="PF00361">
    <property type="entry name" value="Proton_antipo_M"/>
    <property type="match status" value="1"/>
</dbReference>
<comment type="function">
    <text evidence="5">NDH-1 shuttles electrons from NADH, via FMN and iron-sulfur (Fe-S) centers, to quinones in the respiratory chain. The immediate electron acceptor for the enzyme in this species is believed to be a menaquinone. Couples the redox reaction to proton translocation (for every two electrons transferred, four hydrogen ions are translocated across the cytoplasmic membrane), and thus conserves the redox energy in a proton gradient.</text>
</comment>
<evidence type="ECO:0000256" key="2">
    <source>
        <dbReference type="ARBA" id="ARBA00022692"/>
    </source>
</evidence>
<keyword evidence="5" id="KW-1003">Cell membrane</keyword>
<feature type="transmembrane region" description="Helical" evidence="5">
    <location>
        <begin position="376"/>
        <end position="400"/>
    </location>
</feature>
<dbReference type="GO" id="GO:0042773">
    <property type="term" value="P:ATP synthesis coupled electron transport"/>
    <property type="evidence" value="ECO:0007669"/>
    <property type="project" value="InterPro"/>
</dbReference>
<feature type="transmembrane region" description="Helical" evidence="5">
    <location>
        <begin position="247"/>
        <end position="265"/>
    </location>
</feature>
<reference evidence="8 9" key="1">
    <citation type="submission" date="2017-06" db="EMBL/GenBank/DDBJ databases">
        <authorList>
            <consortium name="Pathogen Informatics"/>
        </authorList>
    </citation>
    <scope>NUCLEOTIDE SEQUENCE [LARGE SCALE GENOMIC DNA]</scope>
    <source>
        <strain evidence="8 9">NCTC11865</strain>
    </source>
</reference>
<evidence type="ECO:0000256" key="5">
    <source>
        <dbReference type="HAMAP-Rule" id="MF_00445"/>
    </source>
</evidence>
<dbReference type="GO" id="GO:0012505">
    <property type="term" value="C:endomembrane system"/>
    <property type="evidence" value="ECO:0007669"/>
    <property type="project" value="UniProtKB-SubCell"/>
</dbReference>
<keyword evidence="3 5" id="KW-1133">Transmembrane helix</keyword>
<accession>A0A239W0J7</accession>
<dbReference type="EMBL" id="LT906441">
    <property type="protein sequence ID" value="SNV28027.1"/>
    <property type="molecule type" value="Genomic_DNA"/>
</dbReference>
<dbReference type="GO" id="GO:0050136">
    <property type="term" value="F:NADH dehydrogenase (quinone) (non-electrogenic) activity"/>
    <property type="evidence" value="ECO:0007669"/>
    <property type="project" value="UniProtKB-UniRule"/>
</dbReference>
<keyword evidence="5" id="KW-1278">Translocase</keyword>
<name>A0A239W0J7_9ACTN</name>
<dbReference type="GO" id="GO:0008137">
    <property type="term" value="F:NADH dehydrogenase (ubiquinone) activity"/>
    <property type="evidence" value="ECO:0007669"/>
    <property type="project" value="InterPro"/>
</dbReference>
<evidence type="ECO:0000313" key="9">
    <source>
        <dbReference type="Proteomes" id="UP000215332"/>
    </source>
</evidence>
<feature type="transmembrane region" description="Helical" evidence="5">
    <location>
        <begin position="96"/>
        <end position="113"/>
    </location>
</feature>
<feature type="transmembrane region" description="Helical" evidence="5">
    <location>
        <begin position="24"/>
        <end position="43"/>
    </location>
</feature>
<dbReference type="PANTHER" id="PTHR22773">
    <property type="entry name" value="NADH DEHYDROGENASE"/>
    <property type="match status" value="1"/>
</dbReference>
<protein>
    <recommendedName>
        <fullName evidence="5">NADH-quinone oxidoreductase subunit N</fullName>
        <ecNumber evidence="5">7.1.1.-</ecNumber>
    </recommendedName>
    <alternativeName>
        <fullName evidence="5">NADH dehydrogenase I subunit N</fullName>
    </alternativeName>
    <alternativeName>
        <fullName evidence="5">NDH-1 subunit N</fullName>
    </alternativeName>
</protein>
<keyword evidence="5" id="KW-0520">NAD</keyword>
<dbReference type="NCBIfam" id="NF004441">
    <property type="entry name" value="PRK05777.1-4"/>
    <property type="match status" value="1"/>
</dbReference>
<feature type="transmembrane region" description="Helical" evidence="5">
    <location>
        <begin position="152"/>
        <end position="185"/>
    </location>
</feature>
<feature type="transmembrane region" description="Helical" evidence="5">
    <location>
        <begin position="316"/>
        <end position="336"/>
    </location>
</feature>
<dbReference type="NCBIfam" id="TIGR01770">
    <property type="entry name" value="NDH_I_N"/>
    <property type="match status" value="1"/>
</dbReference>
<dbReference type="GO" id="GO:0048038">
    <property type="term" value="F:quinone binding"/>
    <property type="evidence" value="ECO:0007669"/>
    <property type="project" value="UniProtKB-KW"/>
</dbReference>
<sequence length="537" mass="57243">MISPTMTGAVTASPLVLPAPQIEWSNLVAIFVLFGGAALSVLLEALVPRRARRTVQIALTILVLIAALVAVIVPWSRGDHLLAGESALALDGPTCATWSMLMVFGLGTVLLFAERMGGAQTSFVANASSVPGSALERESEEARREHTEVFPLLLFCLFGMMLFAASNDLILMFVALEIFSLPLYLLTGLSRRRRLVSQEASVKYFLLGALSSAIFLYGIALVYGAAGSFQLGIIAQASMTQISGSKIFAAGMILLAVGLLFKVGAVPFHNWTPDVYTGAPSPVTAFMSIATKMVAVLGLMRVMYVALGAMRWDWQLLLAVVAVASMAVGAIVGLSQTDMKRMLAYSSIAHAGFIMVGVVGAYTLQTGQRPDQTGSVSSVLIYLAGYGLATIGFFMVILMVRKAGGESTEIDSWAGLGRRHPMLGALIVLFMLSFAGIPATAGFTGKLFVFLAGWRGGYAWLVLLGVIFSLVAAYFYLHVIYVVFFKTPGEQAQDVEVGDPSVGGWIVLVVCALGTLILGLYPQPIIEMVNHASVFLR</sequence>
<comment type="catalytic activity">
    <reaction evidence="5">
        <text>a quinone + NADH + 5 H(+)(in) = a quinol + NAD(+) + 4 H(+)(out)</text>
        <dbReference type="Rhea" id="RHEA:57888"/>
        <dbReference type="ChEBI" id="CHEBI:15378"/>
        <dbReference type="ChEBI" id="CHEBI:24646"/>
        <dbReference type="ChEBI" id="CHEBI:57540"/>
        <dbReference type="ChEBI" id="CHEBI:57945"/>
        <dbReference type="ChEBI" id="CHEBI:132124"/>
    </reaction>
</comment>
<evidence type="ECO:0000256" key="6">
    <source>
        <dbReference type="RuleBase" id="RU000320"/>
    </source>
</evidence>
<keyword evidence="2 5" id="KW-0812">Transmembrane</keyword>
<keyword evidence="4 5" id="KW-0472">Membrane</keyword>
<feature type="domain" description="NADH:quinone oxidoreductase/Mrp antiporter transmembrane" evidence="7">
    <location>
        <begin position="166"/>
        <end position="470"/>
    </location>
</feature>
<feature type="transmembrane region" description="Helical" evidence="5">
    <location>
        <begin position="502"/>
        <end position="521"/>
    </location>
</feature>
<dbReference type="AlphaFoldDB" id="A0A239W0J7"/>
<feature type="transmembrane region" description="Helical" evidence="5">
    <location>
        <begin position="420"/>
        <end position="445"/>
    </location>
</feature>
<feature type="transmembrane region" description="Helical" evidence="5">
    <location>
        <begin position="457"/>
        <end position="482"/>
    </location>
</feature>
<keyword evidence="5" id="KW-0874">Quinone</keyword>
<feature type="transmembrane region" description="Helical" evidence="5">
    <location>
        <begin position="342"/>
        <end position="364"/>
    </location>
</feature>
<dbReference type="EC" id="7.1.1.-" evidence="5"/>
<feature type="transmembrane region" description="Helical" evidence="5">
    <location>
        <begin position="205"/>
        <end position="226"/>
    </location>
</feature>
<feature type="transmembrane region" description="Helical" evidence="5">
    <location>
        <begin position="55"/>
        <end position="76"/>
    </location>
</feature>
<feature type="transmembrane region" description="Helical" evidence="5">
    <location>
        <begin position="285"/>
        <end position="304"/>
    </location>
</feature>
<keyword evidence="8" id="KW-0560">Oxidoreductase</keyword>
<organism evidence="8 9">
    <name type="scientific">Cutibacterium granulosum</name>
    <dbReference type="NCBI Taxonomy" id="33011"/>
    <lineage>
        <taxon>Bacteria</taxon>
        <taxon>Bacillati</taxon>
        <taxon>Actinomycetota</taxon>
        <taxon>Actinomycetes</taxon>
        <taxon>Propionibacteriales</taxon>
        <taxon>Propionibacteriaceae</taxon>
        <taxon>Cutibacterium</taxon>
    </lineage>
</organism>
<dbReference type="KEGG" id="cgrn:4412665_00097"/>
<evidence type="ECO:0000313" key="8">
    <source>
        <dbReference type="EMBL" id="SNV28027.1"/>
    </source>
</evidence>
<comment type="subcellular location">
    <subcellularLocation>
        <location evidence="5">Cell membrane</location>
        <topology evidence="5">Multi-pass membrane protein</topology>
    </subcellularLocation>
    <subcellularLocation>
        <location evidence="1">Endomembrane system</location>
        <topology evidence="1">Multi-pass membrane protein</topology>
    </subcellularLocation>
    <subcellularLocation>
        <location evidence="6">Membrane</location>
        <topology evidence="6">Multi-pass membrane protein</topology>
    </subcellularLocation>
</comment>
<dbReference type="InterPro" id="IPR001750">
    <property type="entry name" value="ND/Mrp_TM"/>
</dbReference>
<dbReference type="HAMAP" id="MF_00445">
    <property type="entry name" value="NDH1_NuoN_1"/>
    <property type="match status" value="1"/>
</dbReference>
<evidence type="ECO:0000256" key="4">
    <source>
        <dbReference type="ARBA" id="ARBA00023136"/>
    </source>
</evidence>
<evidence type="ECO:0000256" key="1">
    <source>
        <dbReference type="ARBA" id="ARBA00004127"/>
    </source>
</evidence>
<dbReference type="Proteomes" id="UP000215332">
    <property type="component" value="Chromosome 1"/>
</dbReference>
<gene>
    <name evidence="5 8" type="primary">nuoN</name>
    <name evidence="8" type="ORF">SAMEA4412665_00097</name>
</gene>
<dbReference type="GO" id="GO:0005886">
    <property type="term" value="C:plasma membrane"/>
    <property type="evidence" value="ECO:0007669"/>
    <property type="project" value="UniProtKB-SubCell"/>
</dbReference>
<dbReference type="InterPro" id="IPR010096">
    <property type="entry name" value="NADH-Q_OxRdtase_suN/2"/>
</dbReference>
<keyword evidence="5" id="KW-0813">Transport</keyword>
<dbReference type="eggNOG" id="COG1007">
    <property type="taxonomic scope" value="Bacteria"/>
</dbReference>
<proteinExistence type="inferred from homology"/>
<comment type="subunit">
    <text evidence="5">NDH-1 is composed of 14 different subunits. Subunits NuoA, H, J, K, L, M, N constitute the membrane sector of the complex.</text>
</comment>
<evidence type="ECO:0000256" key="3">
    <source>
        <dbReference type="ARBA" id="ARBA00022989"/>
    </source>
</evidence>
<evidence type="ECO:0000259" key="7">
    <source>
        <dbReference type="Pfam" id="PF00361"/>
    </source>
</evidence>
<comment type="similarity">
    <text evidence="5">Belongs to the complex I subunit 2 family.</text>
</comment>